<evidence type="ECO:0000313" key="2">
    <source>
        <dbReference type="EMBL" id="GAG52551.1"/>
    </source>
</evidence>
<feature type="region of interest" description="Disordered" evidence="1">
    <location>
        <begin position="1"/>
        <end position="31"/>
    </location>
</feature>
<proteinExistence type="predicted"/>
<reference evidence="2" key="1">
    <citation type="journal article" date="2014" name="Front. Microbiol.">
        <title>High frequency of phylogenetically diverse reductive dehalogenase-homologous genes in deep subseafloor sedimentary metagenomes.</title>
        <authorList>
            <person name="Kawai M."/>
            <person name="Futagami T."/>
            <person name="Toyoda A."/>
            <person name="Takaki Y."/>
            <person name="Nishi S."/>
            <person name="Hori S."/>
            <person name="Arai W."/>
            <person name="Tsubouchi T."/>
            <person name="Morono Y."/>
            <person name="Uchiyama I."/>
            <person name="Ito T."/>
            <person name="Fujiyama A."/>
            <person name="Inagaki F."/>
            <person name="Takami H."/>
        </authorList>
    </citation>
    <scope>NUCLEOTIDE SEQUENCE</scope>
    <source>
        <strain evidence="2">Expedition CK06-06</strain>
    </source>
</reference>
<protein>
    <submittedName>
        <fullName evidence="2">Uncharacterized protein</fullName>
    </submittedName>
</protein>
<accession>X0ZWX5</accession>
<feature type="compositionally biased region" description="Polar residues" evidence="1">
    <location>
        <begin position="12"/>
        <end position="22"/>
    </location>
</feature>
<dbReference type="AlphaFoldDB" id="X0ZWX5"/>
<sequence length="31" mass="3691">HYRRPMEVYAQAQRSMEGSRQTVLREVEGEP</sequence>
<name>X0ZWX5_9ZZZZ</name>
<gene>
    <name evidence="2" type="ORF">S01H1_77736</name>
</gene>
<comment type="caution">
    <text evidence="2">The sequence shown here is derived from an EMBL/GenBank/DDBJ whole genome shotgun (WGS) entry which is preliminary data.</text>
</comment>
<organism evidence="2">
    <name type="scientific">marine sediment metagenome</name>
    <dbReference type="NCBI Taxonomy" id="412755"/>
    <lineage>
        <taxon>unclassified sequences</taxon>
        <taxon>metagenomes</taxon>
        <taxon>ecological metagenomes</taxon>
    </lineage>
</organism>
<evidence type="ECO:0000256" key="1">
    <source>
        <dbReference type="SAM" id="MobiDB-lite"/>
    </source>
</evidence>
<feature type="non-terminal residue" evidence="2">
    <location>
        <position position="1"/>
    </location>
</feature>
<dbReference type="EMBL" id="BARS01052266">
    <property type="protein sequence ID" value="GAG52551.1"/>
    <property type="molecule type" value="Genomic_DNA"/>
</dbReference>